<feature type="coiled-coil region" evidence="4">
    <location>
        <begin position="130"/>
        <end position="157"/>
    </location>
</feature>
<proteinExistence type="predicted"/>
<gene>
    <name evidence="9 10" type="primary">LOC117574821</name>
</gene>
<dbReference type="GeneID" id="117574821"/>
<feature type="compositionally biased region" description="Basic and acidic residues" evidence="5">
    <location>
        <begin position="229"/>
        <end position="239"/>
    </location>
</feature>
<name>A0A6P8XEE6_DROAB</name>
<keyword evidence="2" id="KW-0964">Secreted</keyword>
<evidence type="ECO:0000259" key="7">
    <source>
        <dbReference type="SMART" id="SM00039"/>
    </source>
</evidence>
<keyword evidence="3" id="KW-0372">Hormone</keyword>
<keyword evidence="4" id="KW-0175">Coiled coil</keyword>
<keyword evidence="6" id="KW-0732">Signal</keyword>
<dbReference type="RefSeq" id="XP_034114682.2">
    <property type="nucleotide sequence ID" value="XM_034258791.2"/>
</dbReference>
<dbReference type="Pfam" id="PF00473">
    <property type="entry name" value="CRF"/>
    <property type="match status" value="1"/>
</dbReference>
<evidence type="ECO:0000256" key="1">
    <source>
        <dbReference type="ARBA" id="ARBA00004613"/>
    </source>
</evidence>
<evidence type="ECO:0000256" key="6">
    <source>
        <dbReference type="SAM" id="SignalP"/>
    </source>
</evidence>
<dbReference type="GO" id="GO:0005576">
    <property type="term" value="C:extracellular region"/>
    <property type="evidence" value="ECO:0007669"/>
    <property type="project" value="UniProtKB-SubCell"/>
</dbReference>
<dbReference type="PROSITE" id="PS00511">
    <property type="entry name" value="CRF"/>
    <property type="match status" value="1"/>
</dbReference>
<protein>
    <submittedName>
        <fullName evidence="9 10">Uncharacterized protein LOC117574821 isoform X1</fullName>
    </submittedName>
</protein>
<dbReference type="OrthoDB" id="6418774at2759"/>
<accession>A0A6P8XEE6</accession>
<evidence type="ECO:0000313" key="10">
    <source>
        <dbReference type="RefSeq" id="XP_034114682.2"/>
    </source>
</evidence>
<reference evidence="9 10" key="1">
    <citation type="submission" date="2025-04" db="UniProtKB">
        <authorList>
            <consortium name="RefSeq"/>
        </authorList>
    </citation>
    <scope>IDENTIFICATION</scope>
    <source>
        <strain evidence="9 10">15112-1751.03</strain>
        <tissue evidence="9 10">Whole Adult</tissue>
    </source>
</reference>
<evidence type="ECO:0000256" key="2">
    <source>
        <dbReference type="ARBA" id="ARBA00022525"/>
    </source>
</evidence>
<feature type="signal peptide" evidence="6">
    <location>
        <begin position="1"/>
        <end position="24"/>
    </location>
</feature>
<feature type="chain" id="PRO_5044654695" evidence="6">
    <location>
        <begin position="25"/>
        <end position="329"/>
    </location>
</feature>
<evidence type="ECO:0000313" key="8">
    <source>
        <dbReference type="Proteomes" id="UP000515160"/>
    </source>
</evidence>
<dbReference type="GO" id="GO:0005179">
    <property type="term" value="F:hormone activity"/>
    <property type="evidence" value="ECO:0007669"/>
    <property type="project" value="UniProtKB-KW"/>
</dbReference>
<keyword evidence="8" id="KW-1185">Reference proteome</keyword>
<dbReference type="AlphaFoldDB" id="A0A6P8XEE6"/>
<feature type="region of interest" description="Disordered" evidence="5">
    <location>
        <begin position="220"/>
        <end position="273"/>
    </location>
</feature>
<evidence type="ECO:0000256" key="4">
    <source>
        <dbReference type="SAM" id="Coils"/>
    </source>
</evidence>
<evidence type="ECO:0000256" key="5">
    <source>
        <dbReference type="SAM" id="MobiDB-lite"/>
    </source>
</evidence>
<sequence>MMKATAWFCPVLLTLLSATRLVCTAQRGAAIGAGGGSLAGAEAAGAGYGNGYPLDYLDAQSIQDEFSLVKRNKPSLSIVNPLDVLRQRLLLEMARRQMQQNSRQVELNRAILKNVGKRVFLEPTTWVTRRYQQQQQQQQLEEERQREQLRREQLLQQHFPSQLWNIGWPQSNGPASSSSASSRFFDFLQRPEAQVKQQQPAAAAPQQLLDDVNKSLNAGALGLGNGKGNGEEGVAKHQQPDGNEIANETNHENGSRKALPLGKSATGDVDNGDAEDVEQEQDDMLDELKFNWVSEQPEDLDIPIEASNANARLPWRLIYRMHKNPHYAN</sequence>
<evidence type="ECO:0000313" key="9">
    <source>
        <dbReference type="RefSeq" id="XP_034114681.2"/>
    </source>
</evidence>
<dbReference type="InterPro" id="IPR018446">
    <property type="entry name" value="Corticotropin-releasing_fac_CS"/>
</dbReference>
<dbReference type="Proteomes" id="UP000515160">
    <property type="component" value="Chromosome 2R"/>
</dbReference>
<evidence type="ECO:0000256" key="3">
    <source>
        <dbReference type="ARBA" id="ARBA00022702"/>
    </source>
</evidence>
<dbReference type="SMART" id="SM00039">
    <property type="entry name" value="CRF"/>
    <property type="match status" value="1"/>
</dbReference>
<feature type="domain" description="Corticotropin-releasing factor" evidence="7">
    <location>
        <begin position="72"/>
        <end position="115"/>
    </location>
</feature>
<dbReference type="InterPro" id="IPR000187">
    <property type="entry name" value="CRF"/>
</dbReference>
<comment type="subcellular location">
    <subcellularLocation>
        <location evidence="1">Secreted</location>
    </subcellularLocation>
</comment>
<dbReference type="CTD" id="41170"/>
<organism evidence="8 9">
    <name type="scientific">Drosophila albomicans</name>
    <name type="common">Fruit fly</name>
    <dbReference type="NCBI Taxonomy" id="7291"/>
    <lineage>
        <taxon>Eukaryota</taxon>
        <taxon>Metazoa</taxon>
        <taxon>Ecdysozoa</taxon>
        <taxon>Arthropoda</taxon>
        <taxon>Hexapoda</taxon>
        <taxon>Insecta</taxon>
        <taxon>Pterygota</taxon>
        <taxon>Neoptera</taxon>
        <taxon>Endopterygota</taxon>
        <taxon>Diptera</taxon>
        <taxon>Brachycera</taxon>
        <taxon>Muscomorpha</taxon>
        <taxon>Ephydroidea</taxon>
        <taxon>Drosophilidae</taxon>
        <taxon>Drosophila</taxon>
    </lineage>
</organism>
<dbReference type="RefSeq" id="XP_034114681.2">
    <property type="nucleotide sequence ID" value="XM_034258790.2"/>
</dbReference>